<comment type="caution">
    <text evidence="1">The sequence shown here is derived from an EMBL/GenBank/DDBJ whole genome shotgun (WGS) entry which is preliminary data.</text>
</comment>
<dbReference type="Proteomes" id="UP001156870">
    <property type="component" value="Unassembled WGS sequence"/>
</dbReference>
<keyword evidence="2" id="KW-1185">Reference proteome</keyword>
<evidence type="ECO:0008006" key="3">
    <source>
        <dbReference type="Google" id="ProtNLM"/>
    </source>
</evidence>
<name>A0AA37T2K9_9GAMM</name>
<proteinExistence type="predicted"/>
<protein>
    <recommendedName>
        <fullName evidence="3">Cytochrome c domain-containing protein</fullName>
    </recommendedName>
</protein>
<reference evidence="1 2" key="1">
    <citation type="journal article" date="2014" name="Int. J. Syst. Evol. Microbiol.">
        <title>Complete genome sequence of Corynebacterium casei LMG S-19264T (=DSM 44701T), isolated from a smear-ripened cheese.</title>
        <authorList>
            <consortium name="US DOE Joint Genome Institute (JGI-PGF)"/>
            <person name="Walter F."/>
            <person name="Albersmeier A."/>
            <person name="Kalinowski J."/>
            <person name="Ruckert C."/>
        </authorList>
    </citation>
    <scope>NUCLEOTIDE SEQUENCE [LARGE SCALE GENOMIC DNA]</scope>
    <source>
        <strain evidence="1 2">NBRC 110095</strain>
    </source>
</reference>
<evidence type="ECO:0000313" key="2">
    <source>
        <dbReference type="Proteomes" id="UP001156870"/>
    </source>
</evidence>
<evidence type="ECO:0000313" key="1">
    <source>
        <dbReference type="EMBL" id="GLS25739.1"/>
    </source>
</evidence>
<sequence length="497" mass="55852">MFTAEKKITATGGIEHNFSQCAQSPLDTVVAIDYLDPMLDARAASRAKVESAPYIEMTIEGIQAFIEENNITAIEDLLTHFPIHYRTNFSLVEHTRATGESNLEFPRIVVFGADGRFLLNIGTKPDDPMYNKLDVAQLHTDTGQWEFSVFDFDPPSPTLTRNDPSCAECHGTHNARPIWGTNAQWIGVFGDNIARGPQAEALHETHLEKMLSIIEGEGGSPRFEFLKWDDQPLIRGGKRRLANHAFGAELLLSNLAMGSATSLGSYLRLKQHAPEQYQALREELLLAYYLKKGNAFLSESEKAVFEALVSTLDSSIQAFSLPEVHPYQEGHPNFEKVNKPIFLEKISFSYSASIQKDKTLDKLLTGLGVNPAEAFSLATLSTREKPSTHWSMGAGDLYDMLMLQVLDDLRRDNPEVDQILRRRVVEEAIFNCPMTASNISEVVDYKMMHLFYLSGKSRYDVHEVFYPLDVEDIYDRVFMPVAHDLIGYLKSSSSTEI</sequence>
<organism evidence="1 2">
    <name type="scientific">Marinibactrum halimedae</name>
    <dbReference type="NCBI Taxonomy" id="1444977"/>
    <lineage>
        <taxon>Bacteria</taxon>
        <taxon>Pseudomonadati</taxon>
        <taxon>Pseudomonadota</taxon>
        <taxon>Gammaproteobacteria</taxon>
        <taxon>Cellvibrionales</taxon>
        <taxon>Cellvibrionaceae</taxon>
        <taxon>Marinibactrum</taxon>
    </lineage>
</organism>
<accession>A0AA37T2K9</accession>
<dbReference type="EMBL" id="BSPD01000034">
    <property type="protein sequence ID" value="GLS25739.1"/>
    <property type="molecule type" value="Genomic_DNA"/>
</dbReference>
<dbReference type="AlphaFoldDB" id="A0AA37T2K9"/>
<gene>
    <name evidence="1" type="ORF">GCM10007877_14530</name>
</gene>